<feature type="chain" id="PRO_5046432748" description="Lipoprotein" evidence="2">
    <location>
        <begin position="29"/>
        <end position="265"/>
    </location>
</feature>
<organism evidence="3 4">
    <name type="scientific">Microbacterium aquilitoris</name>
    <dbReference type="NCBI Taxonomy" id="3067307"/>
    <lineage>
        <taxon>Bacteria</taxon>
        <taxon>Bacillati</taxon>
        <taxon>Actinomycetota</taxon>
        <taxon>Actinomycetes</taxon>
        <taxon>Micrococcales</taxon>
        <taxon>Microbacteriaceae</taxon>
        <taxon>Microbacterium</taxon>
    </lineage>
</organism>
<dbReference type="Proteomes" id="UP001262835">
    <property type="component" value="Unassembled WGS sequence"/>
</dbReference>
<sequence>MRTPVLPLSIAAVAAVLALTGCTGPAEPGPTDSPSTATTTPTEPGTPSSTPTAAAPVVEKPVECETLDLTATTVTGGDLGPCIQAVLVRYDSGTLTISGDELAGKIVYHYDPMFEFRGELETGAGPASISFVDGAMLLDDGDGPVVADVDSADASQQEAGSTAEIYRVFSDPGFMGDLIGAGETWQVSPEPEDVETPDGTVEAYRLVSAAPYTWYDIPVESYTLWITTEGLPVAAESTTGFLGRTATITQKLSGLGDPVTISPLS</sequence>
<name>A0ABU3GID9_9MICO</name>
<accession>A0ABU3GID9</accession>
<protein>
    <recommendedName>
        <fullName evidence="5">Lipoprotein</fullName>
    </recommendedName>
</protein>
<evidence type="ECO:0000256" key="1">
    <source>
        <dbReference type="SAM" id="MobiDB-lite"/>
    </source>
</evidence>
<evidence type="ECO:0000313" key="4">
    <source>
        <dbReference type="Proteomes" id="UP001262835"/>
    </source>
</evidence>
<gene>
    <name evidence="3" type="ORF">Q9S78_05655</name>
</gene>
<dbReference type="PROSITE" id="PS51257">
    <property type="entry name" value="PROKAR_LIPOPROTEIN"/>
    <property type="match status" value="1"/>
</dbReference>
<comment type="caution">
    <text evidence="3">The sequence shown here is derived from an EMBL/GenBank/DDBJ whole genome shotgun (WGS) entry which is preliminary data.</text>
</comment>
<feature type="compositionally biased region" description="Low complexity" evidence="1">
    <location>
        <begin position="29"/>
        <end position="55"/>
    </location>
</feature>
<dbReference type="EMBL" id="JAUZVT010000001">
    <property type="protein sequence ID" value="MDT3330150.1"/>
    <property type="molecule type" value="Genomic_DNA"/>
</dbReference>
<keyword evidence="4" id="KW-1185">Reference proteome</keyword>
<feature type="region of interest" description="Disordered" evidence="1">
    <location>
        <begin position="24"/>
        <end position="55"/>
    </location>
</feature>
<feature type="signal peptide" evidence="2">
    <location>
        <begin position="1"/>
        <end position="28"/>
    </location>
</feature>
<evidence type="ECO:0008006" key="5">
    <source>
        <dbReference type="Google" id="ProtNLM"/>
    </source>
</evidence>
<keyword evidence="2" id="KW-0732">Signal</keyword>
<evidence type="ECO:0000313" key="3">
    <source>
        <dbReference type="EMBL" id="MDT3330150.1"/>
    </source>
</evidence>
<dbReference type="RefSeq" id="WP_116228289.1">
    <property type="nucleotide sequence ID" value="NZ_JAUZVT010000001.1"/>
</dbReference>
<reference evidence="3 4" key="1">
    <citation type="submission" date="2023-08" db="EMBL/GenBank/DDBJ databases">
        <title>Microbacterium aquilitoris sp. nov. and Microbacterium gwkjibeachense sp. nov., isolated from beach.</title>
        <authorList>
            <person name="Lee S.D."/>
            <person name="Yang H."/>
            <person name="Kim I."/>
        </authorList>
    </citation>
    <scope>NUCLEOTIDE SEQUENCE [LARGE SCALE GENOMIC DNA]</scope>
    <source>
        <strain evidence="3 4">KSW-18</strain>
    </source>
</reference>
<evidence type="ECO:0000256" key="2">
    <source>
        <dbReference type="SAM" id="SignalP"/>
    </source>
</evidence>
<proteinExistence type="predicted"/>